<gene>
    <name evidence="2" type="ORF">DPMN_003370</name>
</gene>
<proteinExistence type="predicted"/>
<name>A0A9D4RUV3_DREPO</name>
<reference evidence="2" key="2">
    <citation type="submission" date="2020-11" db="EMBL/GenBank/DDBJ databases">
        <authorList>
            <person name="McCartney M.A."/>
            <person name="Auch B."/>
            <person name="Kono T."/>
            <person name="Mallez S."/>
            <person name="Becker A."/>
            <person name="Gohl D.M."/>
            <person name="Silverstein K.A.T."/>
            <person name="Koren S."/>
            <person name="Bechman K.B."/>
            <person name="Herman A."/>
            <person name="Abrahante J.E."/>
            <person name="Garbe J."/>
        </authorList>
    </citation>
    <scope>NUCLEOTIDE SEQUENCE</scope>
    <source>
        <strain evidence="2">Duluth1</strain>
        <tissue evidence="2">Whole animal</tissue>
    </source>
</reference>
<evidence type="ECO:0000313" key="2">
    <source>
        <dbReference type="EMBL" id="KAH3879467.1"/>
    </source>
</evidence>
<accession>A0A9D4RUV3</accession>
<feature type="compositionally biased region" description="Low complexity" evidence="1">
    <location>
        <begin position="54"/>
        <end position="66"/>
    </location>
</feature>
<sequence length="73" mass="8296">MLSRGFSQQQWNNLGSQIQYLKHNHFPADWAMMEIPKNTKIPSRGLLPCPVSTPPRSQTPPSSTMPRNHRGVN</sequence>
<organism evidence="2 3">
    <name type="scientific">Dreissena polymorpha</name>
    <name type="common">Zebra mussel</name>
    <name type="synonym">Mytilus polymorpha</name>
    <dbReference type="NCBI Taxonomy" id="45954"/>
    <lineage>
        <taxon>Eukaryota</taxon>
        <taxon>Metazoa</taxon>
        <taxon>Spiralia</taxon>
        <taxon>Lophotrochozoa</taxon>
        <taxon>Mollusca</taxon>
        <taxon>Bivalvia</taxon>
        <taxon>Autobranchia</taxon>
        <taxon>Heteroconchia</taxon>
        <taxon>Euheterodonta</taxon>
        <taxon>Imparidentia</taxon>
        <taxon>Neoheterodontei</taxon>
        <taxon>Myida</taxon>
        <taxon>Dreissenoidea</taxon>
        <taxon>Dreissenidae</taxon>
        <taxon>Dreissena</taxon>
    </lineage>
</organism>
<evidence type="ECO:0000256" key="1">
    <source>
        <dbReference type="SAM" id="MobiDB-lite"/>
    </source>
</evidence>
<reference evidence="2" key="1">
    <citation type="journal article" date="2019" name="bioRxiv">
        <title>The Genome of the Zebra Mussel, Dreissena polymorpha: A Resource for Invasive Species Research.</title>
        <authorList>
            <person name="McCartney M.A."/>
            <person name="Auch B."/>
            <person name="Kono T."/>
            <person name="Mallez S."/>
            <person name="Zhang Y."/>
            <person name="Obille A."/>
            <person name="Becker A."/>
            <person name="Abrahante J.E."/>
            <person name="Garbe J."/>
            <person name="Badalamenti J.P."/>
            <person name="Herman A."/>
            <person name="Mangelson H."/>
            <person name="Liachko I."/>
            <person name="Sullivan S."/>
            <person name="Sone E.D."/>
            <person name="Koren S."/>
            <person name="Silverstein K.A.T."/>
            <person name="Beckman K.B."/>
            <person name="Gohl D.M."/>
        </authorList>
    </citation>
    <scope>NUCLEOTIDE SEQUENCE</scope>
    <source>
        <strain evidence="2">Duluth1</strain>
        <tissue evidence="2">Whole animal</tissue>
    </source>
</reference>
<protein>
    <submittedName>
        <fullName evidence="2">Uncharacterized protein</fullName>
    </submittedName>
</protein>
<feature type="region of interest" description="Disordered" evidence="1">
    <location>
        <begin position="41"/>
        <end position="73"/>
    </location>
</feature>
<comment type="caution">
    <text evidence="2">The sequence shown here is derived from an EMBL/GenBank/DDBJ whole genome shotgun (WGS) entry which is preliminary data.</text>
</comment>
<dbReference type="Proteomes" id="UP000828390">
    <property type="component" value="Unassembled WGS sequence"/>
</dbReference>
<keyword evidence="3" id="KW-1185">Reference proteome</keyword>
<dbReference type="EMBL" id="JAIWYP010000001">
    <property type="protein sequence ID" value="KAH3879467.1"/>
    <property type="molecule type" value="Genomic_DNA"/>
</dbReference>
<dbReference type="AlphaFoldDB" id="A0A9D4RUV3"/>
<evidence type="ECO:0000313" key="3">
    <source>
        <dbReference type="Proteomes" id="UP000828390"/>
    </source>
</evidence>